<reference evidence="1" key="1">
    <citation type="submission" date="2020-06" db="EMBL/GenBank/DDBJ databases">
        <title>Unique genomic features of the anaerobic methanotrophic archaea.</title>
        <authorList>
            <person name="Chadwick G.L."/>
            <person name="Skennerton C.T."/>
            <person name="Laso-Perez R."/>
            <person name="Leu A.O."/>
            <person name="Speth D.R."/>
            <person name="Yu H."/>
            <person name="Morgan-Lang C."/>
            <person name="Hatzenpichler R."/>
            <person name="Goudeau D."/>
            <person name="Malmstrom R."/>
            <person name="Brazelton W.J."/>
            <person name="Woyke T."/>
            <person name="Hallam S.J."/>
            <person name="Tyson G.W."/>
            <person name="Wegener G."/>
            <person name="Boetius A."/>
            <person name="Orphan V."/>
        </authorList>
    </citation>
    <scope>NUCLEOTIDE SEQUENCE</scope>
</reference>
<protein>
    <submittedName>
        <fullName evidence="1">Uncharacterized protein</fullName>
    </submittedName>
</protein>
<organism evidence="1">
    <name type="scientific">Candidatus Methanophaga sp. ANME-1 ERB7</name>
    <dbReference type="NCBI Taxonomy" id="2759913"/>
    <lineage>
        <taxon>Archaea</taxon>
        <taxon>Methanobacteriati</taxon>
        <taxon>Methanobacteriota</taxon>
        <taxon>Stenosarchaea group</taxon>
        <taxon>Methanomicrobia</taxon>
        <taxon>Candidatus Methanophagales</taxon>
        <taxon>Candidatus Methanophagaceae</taxon>
        <taxon>Candidatus Methanophaga</taxon>
    </lineage>
</organism>
<proteinExistence type="predicted"/>
<dbReference type="AlphaFoldDB" id="A0A7G9Z1R2"/>
<dbReference type="EMBL" id="MT631570">
    <property type="protein sequence ID" value="QNO54196.1"/>
    <property type="molecule type" value="Genomic_DNA"/>
</dbReference>
<evidence type="ECO:0000313" key="1">
    <source>
        <dbReference type="EMBL" id="QNO54196.1"/>
    </source>
</evidence>
<accession>A0A7G9Z1R2</accession>
<gene>
    <name evidence="1" type="ORF">KIENGFOE_00002</name>
</gene>
<name>A0A7G9Z1R2_9EURY</name>
<sequence length="101" mass="11496">MPSRSHAITDVLYLVTDRALLVPDIGDHEVWLLPWRTYDYPLHAVVLFITLLHSTSVIGKYHHNVLWRAALPIILEASFHTSSGCQILLHAVLHLIDIINK</sequence>